<evidence type="ECO:0000313" key="1">
    <source>
        <dbReference type="EMBL" id="PNX83953.1"/>
    </source>
</evidence>
<gene>
    <name evidence="1" type="ORF">L195_g040004</name>
</gene>
<reference evidence="1 2" key="1">
    <citation type="journal article" date="2014" name="Am. J. Bot.">
        <title>Genome assembly and annotation for red clover (Trifolium pratense; Fabaceae).</title>
        <authorList>
            <person name="Istvanek J."/>
            <person name="Jaros M."/>
            <person name="Krenek A."/>
            <person name="Repkova J."/>
        </authorList>
    </citation>
    <scope>NUCLEOTIDE SEQUENCE [LARGE SCALE GENOMIC DNA]</scope>
    <source>
        <strain evidence="2">cv. Tatra</strain>
        <tissue evidence="1">Young leaves</tissue>
    </source>
</reference>
<feature type="non-terminal residue" evidence="1">
    <location>
        <position position="1"/>
    </location>
</feature>
<dbReference type="AlphaFoldDB" id="A0A2K3LZK5"/>
<proteinExistence type="predicted"/>
<organism evidence="1 2">
    <name type="scientific">Trifolium pratense</name>
    <name type="common">Red clover</name>
    <dbReference type="NCBI Taxonomy" id="57577"/>
    <lineage>
        <taxon>Eukaryota</taxon>
        <taxon>Viridiplantae</taxon>
        <taxon>Streptophyta</taxon>
        <taxon>Embryophyta</taxon>
        <taxon>Tracheophyta</taxon>
        <taxon>Spermatophyta</taxon>
        <taxon>Magnoliopsida</taxon>
        <taxon>eudicotyledons</taxon>
        <taxon>Gunneridae</taxon>
        <taxon>Pentapetalae</taxon>
        <taxon>rosids</taxon>
        <taxon>fabids</taxon>
        <taxon>Fabales</taxon>
        <taxon>Fabaceae</taxon>
        <taxon>Papilionoideae</taxon>
        <taxon>50 kb inversion clade</taxon>
        <taxon>NPAAA clade</taxon>
        <taxon>Hologalegina</taxon>
        <taxon>IRL clade</taxon>
        <taxon>Trifolieae</taxon>
        <taxon>Trifolium</taxon>
    </lineage>
</organism>
<dbReference type="Proteomes" id="UP000236291">
    <property type="component" value="Unassembled WGS sequence"/>
</dbReference>
<reference evidence="1 2" key="2">
    <citation type="journal article" date="2017" name="Front. Plant Sci.">
        <title>Gene Classification and Mining of Molecular Markers Useful in Red Clover (Trifolium pratense) Breeding.</title>
        <authorList>
            <person name="Istvanek J."/>
            <person name="Dluhosova J."/>
            <person name="Dluhos P."/>
            <person name="Patkova L."/>
            <person name="Nedelnik J."/>
            <person name="Repkova J."/>
        </authorList>
    </citation>
    <scope>NUCLEOTIDE SEQUENCE [LARGE SCALE GENOMIC DNA]</scope>
    <source>
        <strain evidence="2">cv. Tatra</strain>
        <tissue evidence="1">Young leaves</tissue>
    </source>
</reference>
<comment type="caution">
    <text evidence="1">The sequence shown here is derived from an EMBL/GenBank/DDBJ whole genome shotgun (WGS) entry which is preliminary data.</text>
</comment>
<evidence type="ECO:0000313" key="2">
    <source>
        <dbReference type="Proteomes" id="UP000236291"/>
    </source>
</evidence>
<accession>A0A2K3LZK5</accession>
<protein>
    <submittedName>
        <fullName evidence="1">Uncharacterized protein</fullName>
    </submittedName>
</protein>
<name>A0A2K3LZK5_TRIPR</name>
<dbReference type="EMBL" id="ASHM01045253">
    <property type="protein sequence ID" value="PNX83953.1"/>
    <property type="molecule type" value="Genomic_DNA"/>
</dbReference>
<sequence length="109" mass="12138">GADWVLGAPWLATLGPHIADYSALSLKFYLGDKFVTLTGEKPILPGTAQFHHIMRLSHTQGIAECYTISFQEVKTAPTLDFHEDIHPELTSLLARYKHVFAATFWLAPS</sequence>